<dbReference type="AlphaFoldDB" id="A0A9K3CPG7"/>
<comment type="caution">
    <text evidence="2">The sequence shown here is derived from an EMBL/GenBank/DDBJ whole genome shotgun (WGS) entry which is preliminary data.</text>
</comment>
<evidence type="ECO:0000313" key="3">
    <source>
        <dbReference type="Proteomes" id="UP000265618"/>
    </source>
</evidence>
<sequence length="522" mass="60102">MSTGPSASSHGTDELVEVKTEGGAVSGVGEVAVKQERERFLLGDTPGLGGGDDEMGAVELASRPMFQFLENNRLVVTQDYFMSRENYRVPLFYVAIRVYFAVKQQSQYQSVFTLSDILKNVAKTVNHFGGDLYFDTARLPDQPDSPYPFENPPRQSLLPDLPVSLAEERQKERESQKEKEAAMLRRGIKPPAKRRDGGGRDRKRRREREREKQEREERERLQEERERKREREEGQLADSIDVGGIVLLLLLWPGGRMQRKRPDRSGSIPEPHILFNRGEVREPSVGEIKGLRVVAITRSTEFTINRQRKTTSELELYAYMYLYFWSMHQRSLNELTAQSSETHPASIPFPFMSRLWQKMVSKGKVHHISSHEIRFKPKYEIYTAEELIDAVTLMEDGIAENDLEENHIDATIQKCVDHEWVWPIDRMPTRGKNTEYRVLFPRDQFIATSALEGLGQIEVPEARSFLSGLWAEAVVDSKTIPSVVVKREQAQTRVVDRSRYSVTNSHIKVIVDTIRNRRNRAE</sequence>
<evidence type="ECO:0000313" key="2">
    <source>
        <dbReference type="EMBL" id="GIQ80121.1"/>
    </source>
</evidence>
<reference evidence="2 3" key="1">
    <citation type="journal article" date="2018" name="PLoS ONE">
        <title>The draft genome of Kipferlia bialata reveals reductive genome evolution in fornicate parasites.</title>
        <authorList>
            <person name="Tanifuji G."/>
            <person name="Takabayashi S."/>
            <person name="Kume K."/>
            <person name="Takagi M."/>
            <person name="Nakayama T."/>
            <person name="Kamikawa R."/>
            <person name="Inagaki Y."/>
            <person name="Hashimoto T."/>
        </authorList>
    </citation>
    <scope>NUCLEOTIDE SEQUENCE [LARGE SCALE GENOMIC DNA]</scope>
    <source>
        <strain evidence="2">NY0173</strain>
    </source>
</reference>
<organism evidence="2 3">
    <name type="scientific">Kipferlia bialata</name>
    <dbReference type="NCBI Taxonomy" id="797122"/>
    <lineage>
        <taxon>Eukaryota</taxon>
        <taxon>Metamonada</taxon>
        <taxon>Carpediemonas-like organisms</taxon>
        <taxon>Kipferlia</taxon>
    </lineage>
</organism>
<dbReference type="EMBL" id="BDIP01000108">
    <property type="protein sequence ID" value="GIQ80121.1"/>
    <property type="molecule type" value="Genomic_DNA"/>
</dbReference>
<feature type="compositionally biased region" description="Basic and acidic residues" evidence="1">
    <location>
        <begin position="208"/>
        <end position="234"/>
    </location>
</feature>
<accession>A0A9K3CPG7</accession>
<evidence type="ECO:0000256" key="1">
    <source>
        <dbReference type="SAM" id="MobiDB-lite"/>
    </source>
</evidence>
<feature type="region of interest" description="Disordered" evidence="1">
    <location>
        <begin position="137"/>
        <end position="235"/>
    </location>
</feature>
<gene>
    <name evidence="2" type="ORF">KIPB_000868</name>
</gene>
<protein>
    <submittedName>
        <fullName evidence="2">Uncharacterized protein</fullName>
    </submittedName>
</protein>
<proteinExistence type="predicted"/>
<keyword evidence="3" id="KW-1185">Reference proteome</keyword>
<dbReference type="Proteomes" id="UP000265618">
    <property type="component" value="Unassembled WGS sequence"/>
</dbReference>
<feature type="compositionally biased region" description="Basic and acidic residues" evidence="1">
    <location>
        <begin position="166"/>
        <end position="183"/>
    </location>
</feature>
<name>A0A9K3CPG7_9EUKA</name>